<dbReference type="OrthoDB" id="21617at2759"/>
<name>A0A0C9YDL7_9AGAR</name>
<feature type="compositionally biased region" description="Low complexity" evidence="1">
    <location>
        <begin position="91"/>
        <end position="102"/>
    </location>
</feature>
<dbReference type="EMBL" id="KN838542">
    <property type="protein sequence ID" value="KIK08447.1"/>
    <property type="molecule type" value="Genomic_DNA"/>
</dbReference>
<evidence type="ECO:0000313" key="2">
    <source>
        <dbReference type="EMBL" id="KIK08447.1"/>
    </source>
</evidence>
<sequence>MNINDSEAVKSLLEQLRSSEAWREVAASASENTPCTVTRIPDIHPEPVAPTGLGGSVASLLSQLKAHTPVSPPAPAPIPPTRHVIPDTAESSSASQLSCQPSHRPISPVQNVKDNKSCTFQQALPLLAQFGDDPGLIDALLKMKNEQDELERRLSTDRFAIQKGYEEKIKIAKTKAAMIGMVLSKHEAEKIADSFKKDLHKFDHEKVLPMWDGLIARQQTQLAEFSIPTMFVSSEKNDRQLQLKIINVLEGILAAKQA</sequence>
<reference evidence="2 3" key="1">
    <citation type="submission" date="2014-04" db="EMBL/GenBank/DDBJ databases">
        <authorList>
            <consortium name="DOE Joint Genome Institute"/>
            <person name="Kuo A."/>
            <person name="Kohler A."/>
            <person name="Nagy L.G."/>
            <person name="Floudas D."/>
            <person name="Copeland A."/>
            <person name="Barry K.W."/>
            <person name="Cichocki N."/>
            <person name="Veneault-Fourrey C."/>
            <person name="LaButti K."/>
            <person name="Lindquist E.A."/>
            <person name="Lipzen A."/>
            <person name="Lundell T."/>
            <person name="Morin E."/>
            <person name="Murat C."/>
            <person name="Sun H."/>
            <person name="Tunlid A."/>
            <person name="Henrissat B."/>
            <person name="Grigoriev I.V."/>
            <person name="Hibbett D.S."/>
            <person name="Martin F."/>
            <person name="Nordberg H.P."/>
            <person name="Cantor M.N."/>
            <person name="Hua S.X."/>
        </authorList>
    </citation>
    <scope>NUCLEOTIDE SEQUENCE [LARGE SCALE GENOMIC DNA]</scope>
    <source>
        <strain evidence="2 3">LaAM-08-1</strain>
    </source>
</reference>
<protein>
    <submittedName>
        <fullName evidence="2">Uncharacterized protein</fullName>
    </submittedName>
</protein>
<evidence type="ECO:0000256" key="1">
    <source>
        <dbReference type="SAM" id="MobiDB-lite"/>
    </source>
</evidence>
<dbReference type="AlphaFoldDB" id="A0A0C9YDL7"/>
<evidence type="ECO:0000313" key="3">
    <source>
        <dbReference type="Proteomes" id="UP000054477"/>
    </source>
</evidence>
<gene>
    <name evidence="2" type="ORF">K443DRAFT_672466</name>
</gene>
<feature type="region of interest" description="Disordered" evidence="1">
    <location>
        <begin position="84"/>
        <end position="104"/>
    </location>
</feature>
<organism evidence="2 3">
    <name type="scientific">Laccaria amethystina LaAM-08-1</name>
    <dbReference type="NCBI Taxonomy" id="1095629"/>
    <lineage>
        <taxon>Eukaryota</taxon>
        <taxon>Fungi</taxon>
        <taxon>Dikarya</taxon>
        <taxon>Basidiomycota</taxon>
        <taxon>Agaricomycotina</taxon>
        <taxon>Agaricomycetes</taxon>
        <taxon>Agaricomycetidae</taxon>
        <taxon>Agaricales</taxon>
        <taxon>Agaricineae</taxon>
        <taxon>Hydnangiaceae</taxon>
        <taxon>Laccaria</taxon>
    </lineage>
</organism>
<proteinExistence type="predicted"/>
<dbReference type="Proteomes" id="UP000054477">
    <property type="component" value="Unassembled WGS sequence"/>
</dbReference>
<reference evidence="3" key="2">
    <citation type="submission" date="2015-01" db="EMBL/GenBank/DDBJ databases">
        <title>Evolutionary Origins and Diversification of the Mycorrhizal Mutualists.</title>
        <authorList>
            <consortium name="DOE Joint Genome Institute"/>
            <consortium name="Mycorrhizal Genomics Consortium"/>
            <person name="Kohler A."/>
            <person name="Kuo A."/>
            <person name="Nagy L.G."/>
            <person name="Floudas D."/>
            <person name="Copeland A."/>
            <person name="Barry K.W."/>
            <person name="Cichocki N."/>
            <person name="Veneault-Fourrey C."/>
            <person name="LaButti K."/>
            <person name="Lindquist E.A."/>
            <person name="Lipzen A."/>
            <person name="Lundell T."/>
            <person name="Morin E."/>
            <person name="Murat C."/>
            <person name="Riley R."/>
            <person name="Ohm R."/>
            <person name="Sun H."/>
            <person name="Tunlid A."/>
            <person name="Henrissat B."/>
            <person name="Grigoriev I.V."/>
            <person name="Hibbett D.S."/>
            <person name="Martin F."/>
        </authorList>
    </citation>
    <scope>NUCLEOTIDE SEQUENCE [LARGE SCALE GENOMIC DNA]</scope>
    <source>
        <strain evidence="3">LaAM-08-1</strain>
    </source>
</reference>
<dbReference type="STRING" id="1095629.A0A0C9YDL7"/>
<accession>A0A0C9YDL7</accession>
<dbReference type="HOGENOM" id="CLU_074421_0_0_1"/>
<keyword evidence="3" id="KW-1185">Reference proteome</keyword>